<protein>
    <submittedName>
        <fullName evidence="2">Uncharacterized protein</fullName>
    </submittedName>
</protein>
<feature type="non-terminal residue" evidence="2">
    <location>
        <position position="98"/>
    </location>
</feature>
<proteinExistence type="predicted"/>
<comment type="caution">
    <text evidence="2">The sequence shown here is derived from an EMBL/GenBank/DDBJ whole genome shotgun (WGS) entry which is preliminary data.</text>
</comment>
<feature type="compositionally biased region" description="Basic and acidic residues" evidence="1">
    <location>
        <begin position="1"/>
        <end position="11"/>
    </location>
</feature>
<dbReference type="Proteomes" id="UP000285262">
    <property type="component" value="Unassembled WGS sequence"/>
</dbReference>
<name>A0A415FPS6_BIFAD</name>
<gene>
    <name evidence="2" type="ORF">DW072_07335</name>
</gene>
<accession>A0A415FPS6</accession>
<dbReference type="EMBL" id="QRNG01000013">
    <property type="protein sequence ID" value="RHK24893.1"/>
    <property type="molecule type" value="Genomic_DNA"/>
</dbReference>
<feature type="compositionally biased region" description="Low complexity" evidence="1">
    <location>
        <begin position="67"/>
        <end position="76"/>
    </location>
</feature>
<feature type="compositionally biased region" description="Pro residues" evidence="1">
    <location>
        <begin position="77"/>
        <end position="90"/>
    </location>
</feature>
<evidence type="ECO:0000313" key="2">
    <source>
        <dbReference type="EMBL" id="RHK24893.1"/>
    </source>
</evidence>
<dbReference type="AlphaFoldDB" id="A0A415FPS6"/>
<organism evidence="2 3">
    <name type="scientific">Bifidobacterium adolescentis</name>
    <dbReference type="NCBI Taxonomy" id="1680"/>
    <lineage>
        <taxon>Bacteria</taxon>
        <taxon>Bacillati</taxon>
        <taxon>Actinomycetota</taxon>
        <taxon>Actinomycetes</taxon>
        <taxon>Bifidobacteriales</taxon>
        <taxon>Bifidobacteriaceae</taxon>
        <taxon>Bifidobacterium</taxon>
    </lineage>
</organism>
<evidence type="ECO:0000256" key="1">
    <source>
        <dbReference type="SAM" id="MobiDB-lite"/>
    </source>
</evidence>
<feature type="compositionally biased region" description="Low complexity" evidence="1">
    <location>
        <begin position="23"/>
        <end position="36"/>
    </location>
</feature>
<evidence type="ECO:0000313" key="3">
    <source>
        <dbReference type="Proteomes" id="UP000285262"/>
    </source>
</evidence>
<sequence>MPKLRSADHRGAKFCASCGSPLTQTTAAAPQAPAAPESDDGTMLSSAPHMAPAPQMPTAAVPLPNSAAPAAPQTTVPQPPAPQTTVPQPPHRTGGAST</sequence>
<reference evidence="2 3" key="1">
    <citation type="submission" date="2018-08" db="EMBL/GenBank/DDBJ databases">
        <title>A genome reference for cultivated species of the human gut microbiota.</title>
        <authorList>
            <person name="Zou Y."/>
            <person name="Xue W."/>
            <person name="Luo G."/>
        </authorList>
    </citation>
    <scope>NUCLEOTIDE SEQUENCE [LARGE SCALE GENOMIC DNA]</scope>
    <source>
        <strain evidence="2 3">AF45-19</strain>
    </source>
</reference>
<feature type="region of interest" description="Disordered" evidence="1">
    <location>
        <begin position="1"/>
        <end position="98"/>
    </location>
</feature>